<evidence type="ECO:0000313" key="3">
    <source>
        <dbReference type="EMBL" id="KAF9463694.1"/>
    </source>
</evidence>
<dbReference type="Proteomes" id="UP000807353">
    <property type="component" value="Unassembled WGS sequence"/>
</dbReference>
<dbReference type="Gene3D" id="3.40.50.1820">
    <property type="entry name" value="alpha/beta hydrolase"/>
    <property type="match status" value="1"/>
</dbReference>
<dbReference type="InterPro" id="IPR050228">
    <property type="entry name" value="Carboxylesterase_BioH"/>
</dbReference>
<organism evidence="3 4">
    <name type="scientific">Collybia nuda</name>
    <dbReference type="NCBI Taxonomy" id="64659"/>
    <lineage>
        <taxon>Eukaryota</taxon>
        <taxon>Fungi</taxon>
        <taxon>Dikarya</taxon>
        <taxon>Basidiomycota</taxon>
        <taxon>Agaricomycotina</taxon>
        <taxon>Agaricomycetes</taxon>
        <taxon>Agaricomycetidae</taxon>
        <taxon>Agaricales</taxon>
        <taxon>Tricholomatineae</taxon>
        <taxon>Clitocybaceae</taxon>
        <taxon>Collybia</taxon>
    </lineage>
</organism>
<dbReference type="OrthoDB" id="408373at2759"/>
<dbReference type="PRINTS" id="PR00111">
    <property type="entry name" value="ABHYDROLASE"/>
</dbReference>
<reference evidence="3" key="1">
    <citation type="submission" date="2020-11" db="EMBL/GenBank/DDBJ databases">
        <authorList>
            <consortium name="DOE Joint Genome Institute"/>
            <person name="Ahrendt S."/>
            <person name="Riley R."/>
            <person name="Andreopoulos W."/>
            <person name="Labutti K."/>
            <person name="Pangilinan J."/>
            <person name="Ruiz-Duenas F.J."/>
            <person name="Barrasa J.M."/>
            <person name="Sanchez-Garcia M."/>
            <person name="Camarero S."/>
            <person name="Miyauchi S."/>
            <person name="Serrano A."/>
            <person name="Linde D."/>
            <person name="Babiker R."/>
            <person name="Drula E."/>
            <person name="Ayuso-Fernandez I."/>
            <person name="Pacheco R."/>
            <person name="Padilla G."/>
            <person name="Ferreira P."/>
            <person name="Barriuso J."/>
            <person name="Kellner H."/>
            <person name="Castanera R."/>
            <person name="Alfaro M."/>
            <person name="Ramirez L."/>
            <person name="Pisabarro A.G."/>
            <person name="Kuo A."/>
            <person name="Tritt A."/>
            <person name="Lipzen A."/>
            <person name="He G."/>
            <person name="Yan M."/>
            <person name="Ng V."/>
            <person name="Cullen D."/>
            <person name="Martin F."/>
            <person name="Rosso M.-N."/>
            <person name="Henrissat B."/>
            <person name="Hibbett D."/>
            <person name="Martinez A.T."/>
            <person name="Grigoriev I.V."/>
        </authorList>
    </citation>
    <scope>NUCLEOTIDE SEQUENCE</scope>
    <source>
        <strain evidence="3">CBS 247.69</strain>
    </source>
</reference>
<evidence type="ECO:0000313" key="4">
    <source>
        <dbReference type="Proteomes" id="UP000807353"/>
    </source>
</evidence>
<dbReference type="EMBL" id="MU150260">
    <property type="protein sequence ID" value="KAF9463694.1"/>
    <property type="molecule type" value="Genomic_DNA"/>
</dbReference>
<dbReference type="SUPFAM" id="SSF53474">
    <property type="entry name" value="alpha/beta-Hydrolases"/>
    <property type="match status" value="1"/>
</dbReference>
<comment type="caution">
    <text evidence="3">The sequence shown here is derived from an EMBL/GenBank/DDBJ whole genome shotgun (WGS) entry which is preliminary data.</text>
</comment>
<dbReference type="Pfam" id="PF00561">
    <property type="entry name" value="Abhydrolase_1"/>
    <property type="match status" value="1"/>
</dbReference>
<dbReference type="InterPro" id="IPR000073">
    <property type="entry name" value="AB_hydrolase_1"/>
</dbReference>
<feature type="signal peptide" evidence="1">
    <location>
        <begin position="1"/>
        <end position="28"/>
    </location>
</feature>
<keyword evidence="3" id="KW-0378">Hydrolase</keyword>
<evidence type="ECO:0000259" key="2">
    <source>
        <dbReference type="Pfam" id="PF00561"/>
    </source>
</evidence>
<feature type="chain" id="PRO_5040156838" evidence="1">
    <location>
        <begin position="29"/>
        <end position="357"/>
    </location>
</feature>
<accession>A0A9P5Y7N9</accession>
<keyword evidence="1" id="KW-0732">Signal</keyword>
<dbReference type="PANTHER" id="PTHR43194">
    <property type="entry name" value="HYDROLASE ALPHA/BETA FOLD FAMILY"/>
    <property type="match status" value="1"/>
</dbReference>
<gene>
    <name evidence="3" type="ORF">BDZ94DRAFT_1258303</name>
</gene>
<protein>
    <submittedName>
        <fullName evidence="3">Alpha/Beta hydrolase protein</fullName>
    </submittedName>
</protein>
<evidence type="ECO:0000256" key="1">
    <source>
        <dbReference type="SAM" id="SignalP"/>
    </source>
</evidence>
<keyword evidence="4" id="KW-1185">Reference proteome</keyword>
<name>A0A9P5Y7N9_9AGAR</name>
<sequence length="357" mass="39039">MHVSNPFHCLTLSLLILPPLLITSYLLAAFPHPPAPVTVHKSLASLPADARSWAIYPEDFYTGGGYVSLPFGRVRYWLLGPEKGRKVVLIHGLSIPAMIWKNVAPQLAARGFRVLVYDLYGRGYSDAPQTIYDANLYTTQLALLMQHLRWDKALVAGVSMGGGIATAFTAQFPHLVDEKVVLLASAGLMEASDMSRTVKFMSSPLVQIMASTIPVQKYLQRLTNSTLSKTTAPFNEDDELPEARDKGDDQITEIVRLQSAHLTGYNAALSSSLRDGPIRGQAASFASEGFKKLKGVLVVHGTKDNTVHPRYAPLIFSLLPSTILPRSKLVTLEGAGHDVTISHGDEVVKEMVQFFES</sequence>
<proteinExistence type="predicted"/>
<dbReference type="PANTHER" id="PTHR43194:SF2">
    <property type="entry name" value="PEROXISOMAL MEMBRANE PROTEIN LPX1"/>
    <property type="match status" value="1"/>
</dbReference>
<dbReference type="AlphaFoldDB" id="A0A9P5Y7N9"/>
<dbReference type="GO" id="GO:0016787">
    <property type="term" value="F:hydrolase activity"/>
    <property type="evidence" value="ECO:0007669"/>
    <property type="project" value="UniProtKB-KW"/>
</dbReference>
<feature type="domain" description="AB hydrolase-1" evidence="2">
    <location>
        <begin position="87"/>
        <end position="341"/>
    </location>
</feature>
<dbReference type="InterPro" id="IPR029058">
    <property type="entry name" value="AB_hydrolase_fold"/>
</dbReference>